<dbReference type="InterPro" id="IPR009003">
    <property type="entry name" value="Peptidase_S1_PA"/>
</dbReference>
<keyword evidence="7" id="KW-1185">Reference proteome</keyword>
<dbReference type="InterPro" id="IPR043504">
    <property type="entry name" value="Peptidase_S1_PA_chymotrypsin"/>
</dbReference>
<keyword evidence="4" id="KW-1015">Disulfide bond</keyword>
<dbReference type="Proteomes" id="UP001652582">
    <property type="component" value="Chromosome 22"/>
</dbReference>
<feature type="domain" description="Peptidase S1" evidence="6">
    <location>
        <begin position="25"/>
        <end position="173"/>
    </location>
</feature>
<dbReference type="Pfam" id="PF00089">
    <property type="entry name" value="Trypsin"/>
    <property type="match status" value="1"/>
</dbReference>
<proteinExistence type="predicted"/>
<feature type="chain" id="PRO_5045194686" evidence="5">
    <location>
        <begin position="22"/>
        <end position="173"/>
    </location>
</feature>
<dbReference type="RefSeq" id="XP_052744401.1">
    <property type="nucleotide sequence ID" value="XM_052888441.1"/>
</dbReference>
<evidence type="ECO:0000256" key="1">
    <source>
        <dbReference type="ARBA" id="ARBA00022670"/>
    </source>
</evidence>
<dbReference type="PANTHER" id="PTHR24276">
    <property type="entry name" value="POLYSERASE-RELATED"/>
    <property type="match status" value="1"/>
</dbReference>
<dbReference type="SMART" id="SM00020">
    <property type="entry name" value="Tryp_SPc"/>
    <property type="match status" value="1"/>
</dbReference>
<protein>
    <submittedName>
        <fullName evidence="8">Achelase-1-like</fullName>
    </submittedName>
</protein>
<evidence type="ECO:0000256" key="2">
    <source>
        <dbReference type="ARBA" id="ARBA00022801"/>
    </source>
</evidence>
<dbReference type="SUPFAM" id="SSF50494">
    <property type="entry name" value="Trypsin-like serine proteases"/>
    <property type="match status" value="1"/>
</dbReference>
<evidence type="ECO:0000256" key="4">
    <source>
        <dbReference type="ARBA" id="ARBA00023157"/>
    </source>
</evidence>
<dbReference type="InterPro" id="IPR050430">
    <property type="entry name" value="Peptidase_S1"/>
</dbReference>
<keyword evidence="3" id="KW-0720">Serine protease</keyword>
<feature type="signal peptide" evidence="5">
    <location>
        <begin position="1"/>
        <end position="21"/>
    </location>
</feature>
<accession>A0ABM3LZ95</accession>
<dbReference type="Gene3D" id="2.40.10.10">
    <property type="entry name" value="Trypsin-like serine proteases"/>
    <property type="match status" value="1"/>
</dbReference>
<name>A0ABM3LZ95_BICAN</name>
<evidence type="ECO:0000256" key="3">
    <source>
        <dbReference type="ARBA" id="ARBA00022825"/>
    </source>
</evidence>
<evidence type="ECO:0000313" key="7">
    <source>
        <dbReference type="Proteomes" id="UP001652582"/>
    </source>
</evidence>
<dbReference type="PROSITE" id="PS50240">
    <property type="entry name" value="TRYPSIN_DOM"/>
    <property type="match status" value="1"/>
</dbReference>
<keyword evidence="5" id="KW-0732">Signal</keyword>
<sequence>MTTKMLIVFAIIICVIKNINAQSRIAGGQIADITQYPFATSLLYNQEATATNFEQVCGGTILTNSAILSAASCFFINNQITPPSTWRARVGSTSSITGGLQHIISAITTHDEYSTTTRVNDVAILRTAVNIAFSASVQPAYIAGGAYRLSLNDQVMAIGWGATVVSTIFILVL</sequence>
<gene>
    <name evidence="8" type="primary">LOC128199340</name>
</gene>
<evidence type="ECO:0000313" key="8">
    <source>
        <dbReference type="RefSeq" id="XP_052744401.1"/>
    </source>
</evidence>
<dbReference type="PANTHER" id="PTHR24276:SF98">
    <property type="entry name" value="FI18310P1-RELATED"/>
    <property type="match status" value="1"/>
</dbReference>
<dbReference type="InterPro" id="IPR001254">
    <property type="entry name" value="Trypsin_dom"/>
</dbReference>
<keyword evidence="1" id="KW-0645">Protease</keyword>
<reference evidence="8" key="1">
    <citation type="submission" date="2025-08" db="UniProtKB">
        <authorList>
            <consortium name="RefSeq"/>
        </authorList>
    </citation>
    <scope>IDENTIFICATION</scope>
</reference>
<dbReference type="GeneID" id="128199340"/>
<evidence type="ECO:0000259" key="6">
    <source>
        <dbReference type="PROSITE" id="PS50240"/>
    </source>
</evidence>
<evidence type="ECO:0000256" key="5">
    <source>
        <dbReference type="SAM" id="SignalP"/>
    </source>
</evidence>
<keyword evidence="2" id="KW-0378">Hydrolase</keyword>
<organism evidence="7 8">
    <name type="scientific">Bicyclus anynana</name>
    <name type="common">Squinting bush brown butterfly</name>
    <dbReference type="NCBI Taxonomy" id="110368"/>
    <lineage>
        <taxon>Eukaryota</taxon>
        <taxon>Metazoa</taxon>
        <taxon>Ecdysozoa</taxon>
        <taxon>Arthropoda</taxon>
        <taxon>Hexapoda</taxon>
        <taxon>Insecta</taxon>
        <taxon>Pterygota</taxon>
        <taxon>Neoptera</taxon>
        <taxon>Endopterygota</taxon>
        <taxon>Lepidoptera</taxon>
        <taxon>Glossata</taxon>
        <taxon>Ditrysia</taxon>
        <taxon>Papilionoidea</taxon>
        <taxon>Nymphalidae</taxon>
        <taxon>Satyrinae</taxon>
        <taxon>Satyrini</taxon>
        <taxon>Mycalesina</taxon>
        <taxon>Bicyclus</taxon>
    </lineage>
</organism>